<dbReference type="Proteomes" id="UP000272942">
    <property type="component" value="Unassembled WGS sequence"/>
</dbReference>
<dbReference type="WBParaSite" id="ECPE_0001360601-mRNA-1">
    <property type="protein sequence ID" value="ECPE_0001360601-mRNA-1"/>
    <property type="gene ID" value="ECPE_0001360601"/>
</dbReference>
<dbReference type="AlphaFoldDB" id="A0A183B2Y2"/>
<evidence type="ECO:0000256" key="1">
    <source>
        <dbReference type="SAM" id="Phobius"/>
    </source>
</evidence>
<gene>
    <name evidence="2" type="ORF">ECPE_LOCUS13567</name>
</gene>
<evidence type="ECO:0000313" key="4">
    <source>
        <dbReference type="WBParaSite" id="ECPE_0001360601-mRNA-1"/>
    </source>
</evidence>
<keyword evidence="1" id="KW-0472">Membrane</keyword>
<evidence type="ECO:0000313" key="2">
    <source>
        <dbReference type="EMBL" id="VDP90839.1"/>
    </source>
</evidence>
<dbReference type="EMBL" id="UZAN01055407">
    <property type="protein sequence ID" value="VDP90839.1"/>
    <property type="molecule type" value="Genomic_DNA"/>
</dbReference>
<accession>A0A183B2Y2</accession>
<name>A0A183B2Y2_9TREM</name>
<feature type="transmembrane region" description="Helical" evidence="1">
    <location>
        <begin position="66"/>
        <end position="89"/>
    </location>
</feature>
<reference evidence="4" key="1">
    <citation type="submission" date="2016-06" db="UniProtKB">
        <authorList>
            <consortium name="WormBaseParasite"/>
        </authorList>
    </citation>
    <scope>IDENTIFICATION</scope>
</reference>
<dbReference type="OrthoDB" id="262547at2759"/>
<evidence type="ECO:0000313" key="3">
    <source>
        <dbReference type="Proteomes" id="UP000272942"/>
    </source>
</evidence>
<sequence length="126" mass="13754">MLRNYSPLIQTLLGTGLTWAVTALGAAFCAFQTSKTGTRKQVMLAASFWSLLDPAIVIAKNELRMGVFSVVPATMGLVVGAAFVGLAAHFLPAEVGVYVSVFVHARFRALLCSLRRKRYLSNRKYD</sequence>
<reference evidence="2 3" key="2">
    <citation type="submission" date="2018-11" db="EMBL/GenBank/DDBJ databases">
        <authorList>
            <consortium name="Pathogen Informatics"/>
        </authorList>
    </citation>
    <scope>NUCLEOTIDE SEQUENCE [LARGE SCALE GENOMIC DNA]</scope>
    <source>
        <strain evidence="2 3">Egypt</strain>
    </source>
</reference>
<proteinExistence type="predicted"/>
<keyword evidence="1" id="KW-0812">Transmembrane</keyword>
<keyword evidence="1" id="KW-1133">Transmembrane helix</keyword>
<protein>
    <submittedName>
        <fullName evidence="4">Spermidine Putrescine ABC transporter permease component PotB</fullName>
    </submittedName>
</protein>
<keyword evidence="3" id="KW-1185">Reference proteome</keyword>
<organism evidence="4">
    <name type="scientific">Echinostoma caproni</name>
    <dbReference type="NCBI Taxonomy" id="27848"/>
    <lineage>
        <taxon>Eukaryota</taxon>
        <taxon>Metazoa</taxon>
        <taxon>Spiralia</taxon>
        <taxon>Lophotrochozoa</taxon>
        <taxon>Platyhelminthes</taxon>
        <taxon>Trematoda</taxon>
        <taxon>Digenea</taxon>
        <taxon>Plagiorchiida</taxon>
        <taxon>Echinostomata</taxon>
        <taxon>Echinostomatoidea</taxon>
        <taxon>Echinostomatidae</taxon>
        <taxon>Echinostoma</taxon>
    </lineage>
</organism>